<dbReference type="PRINTS" id="PR00368">
    <property type="entry name" value="FADPNR"/>
</dbReference>
<dbReference type="Proteomes" id="UP001236748">
    <property type="component" value="Chromosome"/>
</dbReference>
<dbReference type="InterPro" id="IPR036188">
    <property type="entry name" value="FAD/NAD-bd_sf"/>
</dbReference>
<name>A0ABY9FP06_9PSED</name>
<keyword evidence="8" id="KW-1185">Reference proteome</keyword>
<organism evidence="7 8">
    <name type="scientific">Pseudomonas lurida</name>
    <dbReference type="NCBI Taxonomy" id="244566"/>
    <lineage>
        <taxon>Bacteria</taxon>
        <taxon>Pseudomonadati</taxon>
        <taxon>Pseudomonadota</taxon>
        <taxon>Gammaproteobacteria</taxon>
        <taxon>Pseudomonadales</taxon>
        <taxon>Pseudomonadaceae</taxon>
        <taxon>Pseudomonas</taxon>
    </lineage>
</organism>
<sequence>MTVNLMPTAVVIGAGHAAGELVTRLRDHGWTGGIILIGDEPSLPYHRPPLSKDYLSGLCTAASLLIKSPEAYAKAGIQVITGTRVLRIDRQAKLAHLSDGRTIGYDKLALTTGGRPRPLSVPNTERAAQAGNFHYLRTMGDVDAMRRQFDSRMRLVIVGGGYIGLEVAAVAIKLGLQVTVLEAFPRVLARVTAPELSAFYERKHREAGVDIRTGVVVSDLEMDPSGDAVSAVLCADGTRIPADVVVVGIGLIPNTELAEAAGLAVDNGILVNEYAQTGDPDIYAAGDCTNHPNDRLGRRLRLESVPNALEQARTAAAAICGQLKPYHVIPWFWSDQYELKLKMVGLSQGYDQLILRGSPDTDSFSAFYLKNGLTIAADTVNRAPEFMLAKRIIAERLLVAPEQLADDSVPLKSLLPPT</sequence>
<evidence type="ECO:0000256" key="2">
    <source>
        <dbReference type="ARBA" id="ARBA00022630"/>
    </source>
</evidence>
<evidence type="ECO:0000313" key="8">
    <source>
        <dbReference type="Proteomes" id="UP001236748"/>
    </source>
</evidence>
<dbReference type="Gene3D" id="3.30.390.30">
    <property type="match status" value="1"/>
</dbReference>
<evidence type="ECO:0000256" key="1">
    <source>
        <dbReference type="ARBA" id="ARBA00001974"/>
    </source>
</evidence>
<protein>
    <submittedName>
        <fullName evidence="7">FAD-dependent oxidoreductase</fullName>
    </submittedName>
</protein>
<dbReference type="Pfam" id="PF07992">
    <property type="entry name" value="Pyr_redox_2"/>
    <property type="match status" value="1"/>
</dbReference>
<dbReference type="PANTHER" id="PTHR43557">
    <property type="entry name" value="APOPTOSIS-INDUCING FACTOR 1"/>
    <property type="match status" value="1"/>
</dbReference>
<dbReference type="EMBL" id="CP117450">
    <property type="protein sequence ID" value="WLH05053.1"/>
    <property type="molecule type" value="Genomic_DNA"/>
</dbReference>
<keyword evidence="3" id="KW-0274">FAD</keyword>
<keyword evidence="2" id="KW-0285">Flavoprotein</keyword>
<reference evidence="7 8" key="1">
    <citation type="submission" date="2023-02" db="EMBL/GenBank/DDBJ databases">
        <title>Evolution of Hrp T3SS in non-pathogenic Pseudomonas fluorescens.</title>
        <authorList>
            <person name="Liao K."/>
            <person name="Wei H."/>
            <person name="Gu Y."/>
        </authorList>
    </citation>
    <scope>NUCLEOTIDE SEQUENCE [LARGE SCALE GENOMIC DNA]</scope>
    <source>
        <strain evidence="7 8">FP2043</strain>
    </source>
</reference>
<dbReference type="InterPro" id="IPR050446">
    <property type="entry name" value="FAD-oxidoreductase/Apoptosis"/>
</dbReference>
<dbReference type="InterPro" id="IPR023753">
    <property type="entry name" value="FAD/NAD-binding_dom"/>
</dbReference>
<proteinExistence type="predicted"/>
<dbReference type="Gene3D" id="3.50.50.60">
    <property type="entry name" value="FAD/NAD(P)-binding domain"/>
    <property type="match status" value="2"/>
</dbReference>
<dbReference type="InterPro" id="IPR028202">
    <property type="entry name" value="Reductase_C"/>
</dbReference>
<dbReference type="SUPFAM" id="SSF55424">
    <property type="entry name" value="FAD/NAD-linked reductases, dimerisation (C-terminal) domain"/>
    <property type="match status" value="1"/>
</dbReference>
<comment type="cofactor">
    <cofactor evidence="1">
        <name>FAD</name>
        <dbReference type="ChEBI" id="CHEBI:57692"/>
    </cofactor>
</comment>
<dbReference type="RefSeq" id="WP_047542198.1">
    <property type="nucleotide sequence ID" value="NZ_CP117450.1"/>
</dbReference>
<gene>
    <name evidence="7" type="ORF">PSH67_19680</name>
</gene>
<dbReference type="PANTHER" id="PTHR43557:SF2">
    <property type="entry name" value="RIESKE DOMAIN-CONTAINING PROTEIN-RELATED"/>
    <property type="match status" value="1"/>
</dbReference>
<accession>A0ABY9FP06</accession>
<dbReference type="InterPro" id="IPR016156">
    <property type="entry name" value="FAD/NAD-linked_Rdtase_dimer_sf"/>
</dbReference>
<evidence type="ECO:0000313" key="7">
    <source>
        <dbReference type="EMBL" id="WLH05053.1"/>
    </source>
</evidence>
<evidence type="ECO:0000256" key="3">
    <source>
        <dbReference type="ARBA" id="ARBA00022827"/>
    </source>
</evidence>
<feature type="domain" description="FAD/NAD(P)-binding" evidence="5">
    <location>
        <begin position="9"/>
        <end position="312"/>
    </location>
</feature>
<evidence type="ECO:0000259" key="6">
    <source>
        <dbReference type="Pfam" id="PF14759"/>
    </source>
</evidence>
<dbReference type="Pfam" id="PF14759">
    <property type="entry name" value="Reductase_C"/>
    <property type="match status" value="1"/>
</dbReference>
<feature type="domain" description="Reductase C-terminal" evidence="6">
    <location>
        <begin position="331"/>
        <end position="415"/>
    </location>
</feature>
<keyword evidence="4" id="KW-0560">Oxidoreductase</keyword>
<evidence type="ECO:0000256" key="4">
    <source>
        <dbReference type="ARBA" id="ARBA00023002"/>
    </source>
</evidence>
<dbReference type="SUPFAM" id="SSF51905">
    <property type="entry name" value="FAD/NAD(P)-binding domain"/>
    <property type="match status" value="1"/>
</dbReference>
<dbReference type="PRINTS" id="PR00411">
    <property type="entry name" value="PNDRDTASEI"/>
</dbReference>
<evidence type="ECO:0000259" key="5">
    <source>
        <dbReference type="Pfam" id="PF07992"/>
    </source>
</evidence>